<dbReference type="EMBL" id="MU118421">
    <property type="protein sequence ID" value="KAF9642565.1"/>
    <property type="molecule type" value="Genomic_DNA"/>
</dbReference>
<organism evidence="1 2">
    <name type="scientific">Thelephora ganbajun</name>
    <name type="common">Ganba fungus</name>
    <dbReference type="NCBI Taxonomy" id="370292"/>
    <lineage>
        <taxon>Eukaryota</taxon>
        <taxon>Fungi</taxon>
        <taxon>Dikarya</taxon>
        <taxon>Basidiomycota</taxon>
        <taxon>Agaricomycotina</taxon>
        <taxon>Agaricomycetes</taxon>
        <taxon>Thelephorales</taxon>
        <taxon>Thelephoraceae</taxon>
        <taxon>Thelephora</taxon>
    </lineage>
</organism>
<name>A0ACB6YYP4_THEGA</name>
<sequence>MFVRFIYKPAAEWVIEKMRGFPVGGGRVRLSWGHSQCRTNRSDAKSSPPASDLDFIATPVTQQKTHPNITGEQAAEILQKLGLANLLVQSNLALDTGILGRLNSPPGGGGIPFRDDENVRSSVDTSSRYQNRCRSNRGPRTPSFHPTSFSPFSSNLRVRADDRKTTQELVGARLNKSFSPVVGENLSNLPLSDKASPVGFGSGLRTSAGMTTPCYGSLFGASTN</sequence>
<protein>
    <submittedName>
        <fullName evidence="1">Uncharacterized protein</fullName>
    </submittedName>
</protein>
<dbReference type="Proteomes" id="UP000886501">
    <property type="component" value="Unassembled WGS sequence"/>
</dbReference>
<keyword evidence="2" id="KW-1185">Reference proteome</keyword>
<evidence type="ECO:0000313" key="1">
    <source>
        <dbReference type="EMBL" id="KAF9642565.1"/>
    </source>
</evidence>
<proteinExistence type="predicted"/>
<evidence type="ECO:0000313" key="2">
    <source>
        <dbReference type="Proteomes" id="UP000886501"/>
    </source>
</evidence>
<accession>A0ACB6YYP4</accession>
<gene>
    <name evidence="1" type="ORF">BDM02DRAFT_3133000</name>
</gene>
<reference evidence="1" key="2">
    <citation type="journal article" date="2020" name="Nat. Commun.">
        <title>Large-scale genome sequencing of mycorrhizal fungi provides insights into the early evolution of symbiotic traits.</title>
        <authorList>
            <person name="Miyauchi S."/>
            <person name="Kiss E."/>
            <person name="Kuo A."/>
            <person name="Drula E."/>
            <person name="Kohler A."/>
            <person name="Sanchez-Garcia M."/>
            <person name="Morin E."/>
            <person name="Andreopoulos B."/>
            <person name="Barry K.W."/>
            <person name="Bonito G."/>
            <person name="Buee M."/>
            <person name="Carver A."/>
            <person name="Chen C."/>
            <person name="Cichocki N."/>
            <person name="Clum A."/>
            <person name="Culley D."/>
            <person name="Crous P.W."/>
            <person name="Fauchery L."/>
            <person name="Girlanda M."/>
            <person name="Hayes R.D."/>
            <person name="Keri Z."/>
            <person name="LaButti K."/>
            <person name="Lipzen A."/>
            <person name="Lombard V."/>
            <person name="Magnuson J."/>
            <person name="Maillard F."/>
            <person name="Murat C."/>
            <person name="Nolan M."/>
            <person name="Ohm R.A."/>
            <person name="Pangilinan J."/>
            <person name="Pereira M.F."/>
            <person name="Perotto S."/>
            <person name="Peter M."/>
            <person name="Pfister S."/>
            <person name="Riley R."/>
            <person name="Sitrit Y."/>
            <person name="Stielow J.B."/>
            <person name="Szollosi G."/>
            <person name="Zifcakova L."/>
            <person name="Stursova M."/>
            <person name="Spatafora J.W."/>
            <person name="Tedersoo L."/>
            <person name="Vaario L.M."/>
            <person name="Yamada A."/>
            <person name="Yan M."/>
            <person name="Wang P."/>
            <person name="Xu J."/>
            <person name="Bruns T."/>
            <person name="Baldrian P."/>
            <person name="Vilgalys R."/>
            <person name="Dunand C."/>
            <person name="Henrissat B."/>
            <person name="Grigoriev I.V."/>
            <person name="Hibbett D."/>
            <person name="Nagy L.G."/>
            <person name="Martin F.M."/>
        </authorList>
    </citation>
    <scope>NUCLEOTIDE SEQUENCE</scope>
    <source>
        <strain evidence="1">P2</strain>
    </source>
</reference>
<reference evidence="1" key="1">
    <citation type="submission" date="2019-10" db="EMBL/GenBank/DDBJ databases">
        <authorList>
            <consortium name="DOE Joint Genome Institute"/>
            <person name="Kuo A."/>
            <person name="Miyauchi S."/>
            <person name="Kiss E."/>
            <person name="Drula E."/>
            <person name="Kohler A."/>
            <person name="Sanchez-Garcia M."/>
            <person name="Andreopoulos B."/>
            <person name="Barry K.W."/>
            <person name="Bonito G."/>
            <person name="Buee M."/>
            <person name="Carver A."/>
            <person name="Chen C."/>
            <person name="Cichocki N."/>
            <person name="Clum A."/>
            <person name="Culley D."/>
            <person name="Crous P.W."/>
            <person name="Fauchery L."/>
            <person name="Girlanda M."/>
            <person name="Hayes R."/>
            <person name="Keri Z."/>
            <person name="Labutti K."/>
            <person name="Lipzen A."/>
            <person name="Lombard V."/>
            <person name="Magnuson J."/>
            <person name="Maillard F."/>
            <person name="Morin E."/>
            <person name="Murat C."/>
            <person name="Nolan M."/>
            <person name="Ohm R."/>
            <person name="Pangilinan J."/>
            <person name="Pereira M."/>
            <person name="Perotto S."/>
            <person name="Peter M."/>
            <person name="Riley R."/>
            <person name="Sitrit Y."/>
            <person name="Stielow B."/>
            <person name="Szollosi G."/>
            <person name="Zifcakova L."/>
            <person name="Stursova M."/>
            <person name="Spatafora J.W."/>
            <person name="Tedersoo L."/>
            <person name="Vaario L.-M."/>
            <person name="Yamada A."/>
            <person name="Yan M."/>
            <person name="Wang P."/>
            <person name="Xu J."/>
            <person name="Bruns T."/>
            <person name="Baldrian P."/>
            <person name="Vilgalys R."/>
            <person name="Henrissat B."/>
            <person name="Grigoriev I.V."/>
            <person name="Hibbett D."/>
            <person name="Nagy L.G."/>
            <person name="Martin F.M."/>
        </authorList>
    </citation>
    <scope>NUCLEOTIDE SEQUENCE</scope>
    <source>
        <strain evidence="1">P2</strain>
    </source>
</reference>
<comment type="caution">
    <text evidence="1">The sequence shown here is derived from an EMBL/GenBank/DDBJ whole genome shotgun (WGS) entry which is preliminary data.</text>
</comment>